<evidence type="ECO:0000313" key="2">
    <source>
        <dbReference type="EMBL" id="GGZ25350.1"/>
    </source>
</evidence>
<evidence type="ECO:0000313" key="3">
    <source>
        <dbReference type="Proteomes" id="UP000630936"/>
    </source>
</evidence>
<gene>
    <name evidence="2" type="ORF">GCM10010387_18590</name>
</gene>
<reference evidence="2" key="2">
    <citation type="submission" date="2020-09" db="EMBL/GenBank/DDBJ databases">
        <authorList>
            <person name="Sun Q."/>
            <person name="Ohkuma M."/>
        </authorList>
    </citation>
    <scope>NUCLEOTIDE SEQUENCE</scope>
    <source>
        <strain evidence="2">JCM 4988</strain>
    </source>
</reference>
<sequence length="196" mass="21047">MIWWLKARRIHTVLAPVCLLFLLLLSMARPWTATLPSLAGGSASVRLLIFLPVPLVAALHHTLTCRLPEAEWRPERPVRRMDLTLVLAVVLFAALAGLTIGALAPSADSGAYAVGRNTAFLTGLMLIAHGLFPQAAPAVPIGWVFLSVFLGSDAYRNPRFWSVLEHSATHPVALAQSAAALIAGVFVLLLVRPPTP</sequence>
<keyword evidence="1" id="KW-1133">Transmembrane helix</keyword>
<feature type="transmembrane region" description="Helical" evidence="1">
    <location>
        <begin position="44"/>
        <end position="63"/>
    </location>
</feature>
<dbReference type="Proteomes" id="UP000630936">
    <property type="component" value="Unassembled WGS sequence"/>
</dbReference>
<organism evidence="2 3">
    <name type="scientific">Streptomyces inusitatus</name>
    <dbReference type="NCBI Taxonomy" id="68221"/>
    <lineage>
        <taxon>Bacteria</taxon>
        <taxon>Bacillati</taxon>
        <taxon>Actinomycetota</taxon>
        <taxon>Actinomycetes</taxon>
        <taxon>Kitasatosporales</taxon>
        <taxon>Streptomycetaceae</taxon>
        <taxon>Streptomyces</taxon>
    </lineage>
</organism>
<feature type="transmembrane region" description="Helical" evidence="1">
    <location>
        <begin position="83"/>
        <end position="104"/>
    </location>
</feature>
<comment type="caution">
    <text evidence="2">The sequence shown here is derived from an EMBL/GenBank/DDBJ whole genome shotgun (WGS) entry which is preliminary data.</text>
</comment>
<keyword evidence="1" id="KW-0472">Membrane</keyword>
<feature type="transmembrane region" description="Helical" evidence="1">
    <location>
        <begin position="172"/>
        <end position="191"/>
    </location>
</feature>
<proteinExistence type="predicted"/>
<keyword evidence="1" id="KW-0812">Transmembrane</keyword>
<reference evidence="2" key="1">
    <citation type="journal article" date="2014" name="Int. J. Syst. Evol. Microbiol.">
        <title>Complete genome sequence of Corynebacterium casei LMG S-19264T (=DSM 44701T), isolated from a smear-ripened cheese.</title>
        <authorList>
            <consortium name="US DOE Joint Genome Institute (JGI-PGF)"/>
            <person name="Walter F."/>
            <person name="Albersmeier A."/>
            <person name="Kalinowski J."/>
            <person name="Ruckert C."/>
        </authorList>
    </citation>
    <scope>NUCLEOTIDE SEQUENCE</scope>
    <source>
        <strain evidence="2">JCM 4988</strain>
    </source>
</reference>
<dbReference type="EMBL" id="BMWG01000003">
    <property type="protein sequence ID" value="GGZ25350.1"/>
    <property type="molecule type" value="Genomic_DNA"/>
</dbReference>
<keyword evidence="3" id="KW-1185">Reference proteome</keyword>
<accession>A0A918PWK3</accession>
<evidence type="ECO:0000256" key="1">
    <source>
        <dbReference type="SAM" id="Phobius"/>
    </source>
</evidence>
<protein>
    <submittedName>
        <fullName evidence="2">Uncharacterized protein</fullName>
    </submittedName>
</protein>
<dbReference type="RefSeq" id="WP_229868921.1">
    <property type="nucleotide sequence ID" value="NZ_BMWG01000003.1"/>
</dbReference>
<dbReference type="AlphaFoldDB" id="A0A918PWK3"/>
<feature type="transmembrane region" description="Helical" evidence="1">
    <location>
        <begin position="135"/>
        <end position="152"/>
    </location>
</feature>
<name>A0A918PWK3_9ACTN</name>